<dbReference type="AlphaFoldDB" id="A0AAN1BMC4"/>
<organism evidence="1 2">
    <name type="scientific">Rhizobium etli</name>
    <dbReference type="NCBI Taxonomy" id="29449"/>
    <lineage>
        <taxon>Bacteria</taxon>
        <taxon>Pseudomonadati</taxon>
        <taxon>Pseudomonadota</taxon>
        <taxon>Alphaproteobacteria</taxon>
        <taxon>Hyphomicrobiales</taxon>
        <taxon>Rhizobiaceae</taxon>
        <taxon>Rhizobium/Agrobacterium group</taxon>
        <taxon>Rhizobium</taxon>
    </lineage>
</organism>
<proteinExistence type="predicted"/>
<evidence type="ECO:0000313" key="1">
    <source>
        <dbReference type="EMBL" id="ARQ13839.1"/>
    </source>
</evidence>
<reference evidence="1 2" key="1">
    <citation type="submission" date="2017-04" db="EMBL/GenBank/DDBJ databases">
        <title>Complete genome sequences of Rhizobium genomic linages associated to common bean (phaseolus vulgaris).</title>
        <authorList>
            <person name="Santamaria R.I."/>
            <person name="Bustos P."/>
            <person name="Perez-Carrascal O."/>
            <person name="Martinez-Flores I."/>
            <person name="Juarez S."/>
            <person name="Lozano L."/>
            <person name="Miranda F."/>
            <person name="Vinuesa P."/>
            <person name="Martinez-Romero E."/>
            <person name="Cevallos M.A."/>
            <person name="Romero D."/>
            <person name="Davila G."/>
            <person name="Gonzalez V."/>
        </authorList>
    </citation>
    <scope>NUCLEOTIDE SEQUENCE [LARGE SCALE GENOMIC DNA]</scope>
    <source>
        <strain evidence="1 2">NXC12</strain>
        <plasmid evidence="2">pretnxc12e</plasmid>
    </source>
</reference>
<dbReference type="EMBL" id="CP020911">
    <property type="protein sequence ID" value="ARQ13839.1"/>
    <property type="molecule type" value="Genomic_DNA"/>
</dbReference>
<geneLocation type="plasmid" evidence="2">
    <name>pretnxc12e</name>
</geneLocation>
<name>A0AAN1BMC4_RHIET</name>
<gene>
    <name evidence="1" type="ORF">NXC12_PE00243</name>
</gene>
<protein>
    <submittedName>
        <fullName evidence="1">Uncharacterized protein</fullName>
    </submittedName>
</protein>
<keyword evidence="1" id="KW-0614">Plasmid</keyword>
<dbReference type="Proteomes" id="UP000194159">
    <property type="component" value="Plasmid pRetNXC12e"/>
</dbReference>
<accession>A0AAN1BMC4</accession>
<sequence>MFYETIKFSPHNIAALKKALRKRYPAIGSSHADEAVAASLGFRTYAAMRGVVQQVSGSARFIVQIDAALLTSRLEELGYSGLTVQELRRAILETPYPDRWLGDELERSLVRRRIPDAANG</sequence>
<evidence type="ECO:0000313" key="2">
    <source>
        <dbReference type="Proteomes" id="UP000194159"/>
    </source>
</evidence>